<keyword evidence="3" id="KW-0732">Signal</keyword>
<dbReference type="STRING" id="1156394.T0QAA1"/>
<sequence>MVAVRWVLSVLATASACTIIAVGKDASSTGSPLATHNADCGNCDFRIGKVPAKTFLNGSSRPITRFRLEYPRYVGDDRGDTFKLANVDTTIYNWTETPAMGSIPQVPSTYAYLSGLYGIMNEHQVSIGESTCGGKLVAAPVSDGGKALFDVSELTNVAMERATNAREAIALMGHLAETFGYYGADWSSPNAVLEAGEALVVADPIEAWIVHFHPDDTGASAVWVAQRIPDGHITAVANQFTIREVNLTDSANFMGSTNMVDVAIRAKLYDPSVNGTFDFTRVYAQPITPDQYYATRRVWRVFTLANPSLDLSPLTDIYASDYPFSVPVASTLGPQDLMRYMRDHYEGTPFDMTQGPAAGPYGNPDRYDINGNGNMTRATAMTGHFERAISIFRTSFSFVSVADKADPSLGLIWFGQYGPHATSYVPIFTHVTEVPSEYARGSLHAYDMEASFWAFAIVGNWASRFYLFAHPVVAAVQDKLESAARAALPSIHSEATSLASTKGDDALRAYLTSQSKQLATTTHSAFVNLFGTLVTTFHDGYMMRNLTAGTLSAQSLFYPQWWLENVGYFAAHDDMPTFITSNEGASTMFFMGVFLLGSFVCLAIGFGLGMYRQRGYVRIN</sequence>
<feature type="transmembrane region" description="Helical" evidence="2">
    <location>
        <begin position="588"/>
        <end position="611"/>
    </location>
</feature>
<protein>
    <recommendedName>
        <fullName evidence="6">Peptidase</fullName>
    </recommendedName>
</protein>
<dbReference type="Proteomes" id="UP000030762">
    <property type="component" value="Unassembled WGS sequence"/>
</dbReference>
<accession>T0QAA1</accession>
<keyword evidence="2" id="KW-0472">Membrane</keyword>
<dbReference type="Pfam" id="PF03577">
    <property type="entry name" value="Peptidase_C69"/>
    <property type="match status" value="1"/>
</dbReference>
<dbReference type="eggNOG" id="ENOG502QR8T">
    <property type="taxonomic scope" value="Eukaryota"/>
</dbReference>
<dbReference type="GO" id="GO:0070004">
    <property type="term" value="F:cysteine-type exopeptidase activity"/>
    <property type="evidence" value="ECO:0007669"/>
    <property type="project" value="InterPro"/>
</dbReference>
<dbReference type="OMA" id="AYAQPRK"/>
<dbReference type="EMBL" id="JH767176">
    <property type="protein sequence ID" value="EQC30425.1"/>
    <property type="molecule type" value="Genomic_DNA"/>
</dbReference>
<comment type="similarity">
    <text evidence="1">Belongs to the peptidase C69 family. Secernin subfamily.</text>
</comment>
<feature type="chain" id="PRO_5004569480" description="Peptidase" evidence="3">
    <location>
        <begin position="17"/>
        <end position="620"/>
    </location>
</feature>
<dbReference type="GO" id="GO:0016805">
    <property type="term" value="F:dipeptidase activity"/>
    <property type="evidence" value="ECO:0007669"/>
    <property type="project" value="InterPro"/>
</dbReference>
<dbReference type="GO" id="GO:0006508">
    <property type="term" value="P:proteolysis"/>
    <property type="evidence" value="ECO:0007669"/>
    <property type="project" value="InterPro"/>
</dbReference>
<keyword evidence="2" id="KW-0812">Transmembrane</keyword>
<keyword evidence="2" id="KW-1133">Transmembrane helix</keyword>
<dbReference type="InParanoid" id="T0QAA1"/>
<dbReference type="PROSITE" id="PS51257">
    <property type="entry name" value="PROKAR_LIPOPROTEIN"/>
    <property type="match status" value="1"/>
</dbReference>
<proteinExistence type="inferred from homology"/>
<dbReference type="VEuPathDB" id="FungiDB:SDRG_11999"/>
<evidence type="ECO:0008006" key="6">
    <source>
        <dbReference type="Google" id="ProtNLM"/>
    </source>
</evidence>
<dbReference type="OrthoDB" id="5175656at2759"/>
<evidence type="ECO:0000313" key="4">
    <source>
        <dbReference type="EMBL" id="EQC30425.1"/>
    </source>
</evidence>
<gene>
    <name evidence="4" type="ORF">SDRG_11999</name>
</gene>
<dbReference type="GeneID" id="19952726"/>
<keyword evidence="5" id="KW-1185">Reference proteome</keyword>
<evidence type="ECO:0000256" key="1">
    <source>
        <dbReference type="ARBA" id="ARBA00005705"/>
    </source>
</evidence>
<feature type="signal peptide" evidence="3">
    <location>
        <begin position="1"/>
        <end position="16"/>
    </location>
</feature>
<dbReference type="InterPro" id="IPR005322">
    <property type="entry name" value="Peptidase_C69"/>
</dbReference>
<name>T0QAA1_SAPDV</name>
<evidence type="ECO:0000256" key="3">
    <source>
        <dbReference type="SAM" id="SignalP"/>
    </source>
</evidence>
<organism evidence="4 5">
    <name type="scientific">Saprolegnia diclina (strain VS20)</name>
    <dbReference type="NCBI Taxonomy" id="1156394"/>
    <lineage>
        <taxon>Eukaryota</taxon>
        <taxon>Sar</taxon>
        <taxon>Stramenopiles</taxon>
        <taxon>Oomycota</taxon>
        <taxon>Saprolegniomycetes</taxon>
        <taxon>Saprolegniales</taxon>
        <taxon>Saprolegniaceae</taxon>
        <taxon>Saprolegnia</taxon>
    </lineage>
</organism>
<dbReference type="PANTHER" id="PTHR12994:SF17">
    <property type="entry name" value="LD30995P"/>
    <property type="match status" value="1"/>
</dbReference>
<dbReference type="PANTHER" id="PTHR12994">
    <property type="entry name" value="SECERNIN"/>
    <property type="match status" value="1"/>
</dbReference>
<evidence type="ECO:0000256" key="2">
    <source>
        <dbReference type="SAM" id="Phobius"/>
    </source>
</evidence>
<dbReference type="AlphaFoldDB" id="T0QAA1"/>
<dbReference type="RefSeq" id="XP_008616278.1">
    <property type="nucleotide sequence ID" value="XM_008618056.1"/>
</dbReference>
<evidence type="ECO:0000313" key="5">
    <source>
        <dbReference type="Proteomes" id="UP000030762"/>
    </source>
</evidence>
<reference evidence="4 5" key="1">
    <citation type="submission" date="2012-04" db="EMBL/GenBank/DDBJ databases">
        <title>The Genome Sequence of Saprolegnia declina VS20.</title>
        <authorList>
            <consortium name="The Broad Institute Genome Sequencing Platform"/>
            <person name="Russ C."/>
            <person name="Nusbaum C."/>
            <person name="Tyler B."/>
            <person name="van West P."/>
            <person name="Dieguez-Uribeondo J."/>
            <person name="de Bruijn I."/>
            <person name="Tripathy S."/>
            <person name="Jiang R."/>
            <person name="Young S.K."/>
            <person name="Zeng Q."/>
            <person name="Gargeya S."/>
            <person name="Fitzgerald M."/>
            <person name="Haas B."/>
            <person name="Abouelleil A."/>
            <person name="Alvarado L."/>
            <person name="Arachchi H.M."/>
            <person name="Berlin A."/>
            <person name="Chapman S.B."/>
            <person name="Goldberg J."/>
            <person name="Griggs A."/>
            <person name="Gujja S."/>
            <person name="Hansen M."/>
            <person name="Howarth C."/>
            <person name="Imamovic A."/>
            <person name="Larimer J."/>
            <person name="McCowen C."/>
            <person name="Montmayeur A."/>
            <person name="Murphy C."/>
            <person name="Neiman D."/>
            <person name="Pearson M."/>
            <person name="Priest M."/>
            <person name="Roberts A."/>
            <person name="Saif S."/>
            <person name="Shea T."/>
            <person name="Sisk P."/>
            <person name="Sykes S."/>
            <person name="Wortman J."/>
            <person name="Nusbaum C."/>
            <person name="Birren B."/>
        </authorList>
    </citation>
    <scope>NUCLEOTIDE SEQUENCE [LARGE SCALE GENOMIC DNA]</scope>
    <source>
        <strain evidence="4 5">VS20</strain>
    </source>
</reference>